<sequence>MKGRFSFNRIMIGLIVIAIGVLFLLRQTGYVQFELGDLNLAYIISTFWPVILILIGLTGLFNGLFSREGSAFGSIFLILLGVVFLGHNLSWFAWSLGEIFMNLWPVAIILIGIKMLWKPRPSRRETRPDDEEWRPYGRFGDRFDDDYDVPPAPPLHPDPTRPKDETSGARDEEPFAGGRTEEYAHEDETYDWKQRKKQFKHQVKQMKHEFKHHHKHAYKEEYWSYDPGTLNKSGFIGDIHIGDGYWELKPLNISHFIGDTTLDLTKAQINPGETKINISTFIGDVKVYIPNDPDVGVQVVSSAFAGDVKIFGQKEGGLFHSVNIHSPRYQDTDKKIKLVVSTFLGDVRVTKVG</sequence>
<feature type="transmembrane region" description="Helical" evidence="2">
    <location>
        <begin position="99"/>
        <end position="117"/>
    </location>
</feature>
<dbReference type="EMBL" id="JBHUMY010000001">
    <property type="protein sequence ID" value="MFD2659131.1"/>
    <property type="molecule type" value="Genomic_DNA"/>
</dbReference>
<comment type="caution">
    <text evidence="5">The sequence shown here is derived from an EMBL/GenBank/DDBJ whole genome shotgun (WGS) entry which is preliminary data.</text>
</comment>
<proteinExistence type="predicted"/>
<feature type="region of interest" description="Disordered" evidence="1">
    <location>
        <begin position="121"/>
        <end position="188"/>
    </location>
</feature>
<keyword evidence="2" id="KW-0812">Transmembrane</keyword>
<accession>A0ABW5QRT3</accession>
<dbReference type="Pfam" id="PF22570">
    <property type="entry name" value="LiaF-TM"/>
    <property type="match status" value="1"/>
</dbReference>
<gene>
    <name evidence="5" type="primary">liaF</name>
    <name evidence="5" type="ORF">ACFSW5_02500</name>
</gene>
<feature type="compositionally biased region" description="Basic and acidic residues" evidence="1">
    <location>
        <begin position="122"/>
        <end position="142"/>
    </location>
</feature>
<keyword evidence="6" id="KW-1185">Reference proteome</keyword>
<evidence type="ECO:0000259" key="3">
    <source>
        <dbReference type="Pfam" id="PF09922"/>
    </source>
</evidence>
<evidence type="ECO:0000313" key="5">
    <source>
        <dbReference type="EMBL" id="MFD2659131.1"/>
    </source>
</evidence>
<evidence type="ECO:0000256" key="1">
    <source>
        <dbReference type="SAM" id="MobiDB-lite"/>
    </source>
</evidence>
<dbReference type="InterPro" id="IPR054331">
    <property type="entry name" value="LiaF_TM"/>
</dbReference>
<dbReference type="Pfam" id="PF09922">
    <property type="entry name" value="LiaF-like_C"/>
    <property type="match status" value="1"/>
</dbReference>
<feature type="transmembrane region" description="Helical" evidence="2">
    <location>
        <begin position="7"/>
        <end position="25"/>
    </location>
</feature>
<evidence type="ECO:0000259" key="4">
    <source>
        <dbReference type="Pfam" id="PF22570"/>
    </source>
</evidence>
<feature type="domain" description="LiaF transmembrane" evidence="4">
    <location>
        <begin position="12"/>
        <end position="120"/>
    </location>
</feature>
<keyword evidence="2" id="KW-1133">Transmembrane helix</keyword>
<dbReference type="Proteomes" id="UP001597493">
    <property type="component" value="Unassembled WGS sequence"/>
</dbReference>
<evidence type="ECO:0000256" key="2">
    <source>
        <dbReference type="SAM" id="Phobius"/>
    </source>
</evidence>
<dbReference type="InterPro" id="IPR047793">
    <property type="entry name" value="LiaF_C"/>
</dbReference>
<feature type="domain" description="Cell wall-active antibiotics response LiaF-like C-terminal" evidence="3">
    <location>
        <begin position="235"/>
        <end position="349"/>
    </location>
</feature>
<dbReference type="InterPro" id="IPR024425">
    <property type="entry name" value="LiaF-like_C"/>
</dbReference>
<dbReference type="NCBIfam" id="NF040535">
    <property type="entry name" value="LiaF_C_term"/>
    <property type="match status" value="1"/>
</dbReference>
<organism evidence="5 6">
    <name type="scientific">Paenibacillus thailandensis</name>
    <dbReference type="NCBI Taxonomy" id="393250"/>
    <lineage>
        <taxon>Bacteria</taxon>
        <taxon>Bacillati</taxon>
        <taxon>Bacillota</taxon>
        <taxon>Bacilli</taxon>
        <taxon>Bacillales</taxon>
        <taxon>Paenibacillaceae</taxon>
        <taxon>Paenibacillus</taxon>
    </lineage>
</organism>
<protein>
    <submittedName>
        <fullName evidence="5">Cell wall-active antibiotics response protein LiaF</fullName>
    </submittedName>
</protein>
<keyword evidence="2" id="KW-0472">Membrane</keyword>
<reference evidence="6" key="1">
    <citation type="journal article" date="2019" name="Int. J. Syst. Evol. Microbiol.">
        <title>The Global Catalogue of Microorganisms (GCM) 10K type strain sequencing project: providing services to taxonomists for standard genome sequencing and annotation.</title>
        <authorList>
            <consortium name="The Broad Institute Genomics Platform"/>
            <consortium name="The Broad Institute Genome Sequencing Center for Infectious Disease"/>
            <person name="Wu L."/>
            <person name="Ma J."/>
        </authorList>
    </citation>
    <scope>NUCLEOTIDE SEQUENCE [LARGE SCALE GENOMIC DNA]</scope>
    <source>
        <strain evidence="6">TISTR 1827</strain>
    </source>
</reference>
<evidence type="ECO:0000313" key="6">
    <source>
        <dbReference type="Proteomes" id="UP001597493"/>
    </source>
</evidence>
<feature type="transmembrane region" description="Helical" evidence="2">
    <location>
        <begin position="40"/>
        <end position="65"/>
    </location>
</feature>
<dbReference type="RefSeq" id="WP_379269392.1">
    <property type="nucleotide sequence ID" value="NZ_JBHUGT010000031.1"/>
</dbReference>
<name>A0ABW5QRT3_9BACL</name>
<feature type="compositionally biased region" description="Basic and acidic residues" evidence="1">
    <location>
        <begin position="158"/>
        <end position="188"/>
    </location>
</feature>
<feature type="transmembrane region" description="Helical" evidence="2">
    <location>
        <begin position="72"/>
        <end position="93"/>
    </location>
</feature>